<dbReference type="RefSeq" id="WP_013729204.1">
    <property type="nucleotide sequence ID" value="NC_015431.1"/>
</dbReference>
<evidence type="ECO:0000313" key="3">
    <source>
        <dbReference type="EMBL" id="CBW53775.1"/>
    </source>
</evidence>
<gene>
    <name evidence="3" type="ORF">MLC_0470</name>
</gene>
<keyword evidence="2" id="KW-0812">Transmembrane</keyword>
<dbReference type="Proteomes" id="UP000010103">
    <property type="component" value="Chromosome"/>
</dbReference>
<dbReference type="AlphaFoldDB" id="F4MNU3"/>
<name>F4MNU3_MYCML</name>
<feature type="coiled-coil region" evidence="1">
    <location>
        <begin position="7"/>
        <end position="79"/>
    </location>
</feature>
<keyword evidence="1" id="KW-0175">Coiled coil</keyword>
<reference evidence="4" key="1">
    <citation type="journal article" date="2011" name="BMC Genomics">
        <title>Mycoplasma mycoides, from "mycoides Small Colony" to "capri". A microevolutionary perspective.</title>
        <authorList>
            <person name="Thiaucourt F."/>
            <person name="Manso-Silvan L."/>
            <person name="Salah W."/>
            <person name="Barbe V."/>
            <person name="Berger A."/>
            <person name="Jacob D."/>
            <person name="Breton M."/>
            <person name="Dupuy V."/>
            <person name="Lomenech A.M."/>
            <person name="Blanchard A."/>
            <person name="Sirand-Pugnet P."/>
        </authorList>
    </citation>
    <scope>NUCLEOTIDE SEQUENCE [LARGE SCALE GENOMIC DNA]</scope>
    <source>
        <strain evidence="4">95010</strain>
    </source>
</reference>
<evidence type="ECO:0000256" key="2">
    <source>
        <dbReference type="SAM" id="Phobius"/>
    </source>
</evidence>
<dbReference type="KEGG" id="mml:MLC_0470"/>
<reference evidence="4" key="2">
    <citation type="journal article" date="2011" name="BMC Genomics">
        <title>Mycoplasma mycoides, from mycoides Small Colony to capri. A microevolutionary perspective.</title>
        <authorList>
            <person name="Thiaucourt F."/>
            <person name="Manso-Silvan L."/>
            <person name="Salah W."/>
            <person name="Barbe V."/>
            <person name="Berger A."/>
            <person name="Jacob D."/>
            <person name="Breton M."/>
            <person name="Dupuy V."/>
            <person name="Lomenech A.M."/>
            <person name="Blanchard A."/>
            <person name="Sirand-Pugnet P."/>
        </authorList>
    </citation>
    <scope>NUCLEOTIDE SEQUENCE [LARGE SCALE GENOMIC DNA]</scope>
    <source>
        <strain evidence="4">95010</strain>
    </source>
</reference>
<organism evidence="3 4">
    <name type="scientific">Mycoplasma mycoides subsp. capri LC str. 95010</name>
    <dbReference type="NCBI Taxonomy" id="862259"/>
    <lineage>
        <taxon>Bacteria</taxon>
        <taxon>Bacillati</taxon>
        <taxon>Mycoplasmatota</taxon>
        <taxon>Mollicutes</taxon>
        <taxon>Mycoplasmataceae</taxon>
        <taxon>Mycoplasma</taxon>
    </lineage>
</organism>
<proteinExistence type="predicted"/>
<protein>
    <submittedName>
        <fullName evidence="3">Uncharacterized protein</fullName>
    </submittedName>
</protein>
<feature type="transmembrane region" description="Helical" evidence="2">
    <location>
        <begin position="113"/>
        <end position="135"/>
    </location>
</feature>
<accession>F4MNU3</accession>
<dbReference type="EMBL" id="FQ377874">
    <property type="protein sequence ID" value="CBW53775.1"/>
    <property type="molecule type" value="Genomic_DNA"/>
</dbReference>
<keyword evidence="2" id="KW-0472">Membrane</keyword>
<keyword evidence="2" id="KW-1133">Transmembrane helix</keyword>
<evidence type="ECO:0000256" key="1">
    <source>
        <dbReference type="SAM" id="Coils"/>
    </source>
</evidence>
<evidence type="ECO:0000313" key="4">
    <source>
        <dbReference type="Proteomes" id="UP000010103"/>
    </source>
</evidence>
<dbReference type="HOGENOM" id="CLU_112875_0_0_14"/>
<sequence>MEYKELLDQEFSSNKKLLEENRELKAKLKDYLKIKTELLEFKEFLNNEYNSNNELLKEKEKLKIKLKEYEQLFKVLNSDEKYFKNNDPSQIINLINESKNKLDSNQLDKTQQIAISIGASLTLLAISICGAVIGLNKRIFKKSKKISKIIITR</sequence>